<proteinExistence type="predicted"/>
<protein>
    <submittedName>
        <fullName evidence="1">Uncharacterized protein</fullName>
    </submittedName>
</protein>
<name>A0ACB9NSQ4_9MYRT</name>
<sequence length="191" mass="21748">MPFGLLNALIWTGTWSRFSISAVKCIWSGVTATTMATSRLGRQSRRRTLTNRIRLGYMRSKQLRELYENLLEGEPDPLNETAFHGYCLLRILQMRSVYRTLCDDYWEVSASIQTVVCFPYLGGVIELGVTDLVPEDHSLLQHIKVFFAGFLQAYLLLKSLLIIMEMIAEDPMGTKVGAMVLETLYSPSERN</sequence>
<reference evidence="2" key="1">
    <citation type="journal article" date="2023" name="Front. Plant Sci.">
        <title>Chromosomal-level genome assembly of Melastoma candidum provides insights into trichome evolution.</title>
        <authorList>
            <person name="Zhong Y."/>
            <person name="Wu W."/>
            <person name="Sun C."/>
            <person name="Zou P."/>
            <person name="Liu Y."/>
            <person name="Dai S."/>
            <person name="Zhou R."/>
        </authorList>
    </citation>
    <scope>NUCLEOTIDE SEQUENCE [LARGE SCALE GENOMIC DNA]</scope>
</reference>
<gene>
    <name evidence="1" type="ORF">MLD38_023473</name>
</gene>
<keyword evidence="2" id="KW-1185">Reference proteome</keyword>
<evidence type="ECO:0000313" key="2">
    <source>
        <dbReference type="Proteomes" id="UP001057402"/>
    </source>
</evidence>
<dbReference type="Proteomes" id="UP001057402">
    <property type="component" value="Chromosome 7"/>
</dbReference>
<comment type="caution">
    <text evidence="1">The sequence shown here is derived from an EMBL/GenBank/DDBJ whole genome shotgun (WGS) entry which is preliminary data.</text>
</comment>
<organism evidence="1 2">
    <name type="scientific">Melastoma candidum</name>
    <dbReference type="NCBI Taxonomy" id="119954"/>
    <lineage>
        <taxon>Eukaryota</taxon>
        <taxon>Viridiplantae</taxon>
        <taxon>Streptophyta</taxon>
        <taxon>Embryophyta</taxon>
        <taxon>Tracheophyta</taxon>
        <taxon>Spermatophyta</taxon>
        <taxon>Magnoliopsida</taxon>
        <taxon>eudicotyledons</taxon>
        <taxon>Gunneridae</taxon>
        <taxon>Pentapetalae</taxon>
        <taxon>rosids</taxon>
        <taxon>malvids</taxon>
        <taxon>Myrtales</taxon>
        <taxon>Melastomataceae</taxon>
        <taxon>Melastomatoideae</taxon>
        <taxon>Melastomateae</taxon>
        <taxon>Melastoma</taxon>
    </lineage>
</organism>
<accession>A0ACB9NSQ4</accession>
<dbReference type="EMBL" id="CM042886">
    <property type="protein sequence ID" value="KAI4338409.1"/>
    <property type="molecule type" value="Genomic_DNA"/>
</dbReference>
<evidence type="ECO:0000313" key="1">
    <source>
        <dbReference type="EMBL" id="KAI4338409.1"/>
    </source>
</evidence>